<comment type="caution">
    <text evidence="1">The sequence shown here is derived from an EMBL/GenBank/DDBJ whole genome shotgun (WGS) entry which is preliminary data.</text>
</comment>
<dbReference type="SUPFAM" id="SSF48452">
    <property type="entry name" value="TPR-like"/>
    <property type="match status" value="1"/>
</dbReference>
<accession>A0AAD7NXB1</accession>
<keyword evidence="2" id="KW-1185">Reference proteome</keyword>
<sequence>MIHPMFKHFHELLESSTVTFGTRSGVFPIDRITSNYANIQNILENGLRSEHPNIVDVTYGACDFNRFSVLIGRGTHSLLEDISNVLSSSGDHRLKAYIITEVIQSSHLHPIPNPELLIVEALNHFKHFEDHDLEARFHSSLGAYYFHSNHNISAALQHSQIALSLAQANGNLKRQCDALDILGLIEIVAGDHAAGRAHSREVQRLAKISGDVRREAHGLHSEAISLMSLGNYRECIALTRRGRAALNLCGLSHGRTNYWFMEVQTEIHKLKSEYVDAHDIQSQILRYTINDNYQQGVSLISIAEINILTGVPRP</sequence>
<dbReference type="InterPro" id="IPR011990">
    <property type="entry name" value="TPR-like_helical_dom_sf"/>
</dbReference>
<reference evidence="1" key="1">
    <citation type="submission" date="2023-03" db="EMBL/GenBank/DDBJ databases">
        <title>Massive genome expansion in bonnet fungi (Mycena s.s.) driven by repeated elements and novel gene families across ecological guilds.</title>
        <authorList>
            <consortium name="Lawrence Berkeley National Laboratory"/>
            <person name="Harder C.B."/>
            <person name="Miyauchi S."/>
            <person name="Viragh M."/>
            <person name="Kuo A."/>
            <person name="Thoen E."/>
            <person name="Andreopoulos B."/>
            <person name="Lu D."/>
            <person name="Skrede I."/>
            <person name="Drula E."/>
            <person name="Henrissat B."/>
            <person name="Morin E."/>
            <person name="Kohler A."/>
            <person name="Barry K."/>
            <person name="LaButti K."/>
            <person name="Morin E."/>
            <person name="Salamov A."/>
            <person name="Lipzen A."/>
            <person name="Mereny Z."/>
            <person name="Hegedus B."/>
            <person name="Baldrian P."/>
            <person name="Stursova M."/>
            <person name="Weitz H."/>
            <person name="Taylor A."/>
            <person name="Grigoriev I.V."/>
            <person name="Nagy L.G."/>
            <person name="Martin F."/>
            <person name="Kauserud H."/>
        </authorList>
    </citation>
    <scope>NUCLEOTIDE SEQUENCE</scope>
    <source>
        <strain evidence="1">CBHHK182m</strain>
    </source>
</reference>
<proteinExistence type="predicted"/>
<dbReference type="EMBL" id="JARKIB010000005">
    <property type="protein sequence ID" value="KAJ7779654.1"/>
    <property type="molecule type" value="Genomic_DNA"/>
</dbReference>
<organism evidence="1 2">
    <name type="scientific">Mycena metata</name>
    <dbReference type="NCBI Taxonomy" id="1033252"/>
    <lineage>
        <taxon>Eukaryota</taxon>
        <taxon>Fungi</taxon>
        <taxon>Dikarya</taxon>
        <taxon>Basidiomycota</taxon>
        <taxon>Agaricomycotina</taxon>
        <taxon>Agaricomycetes</taxon>
        <taxon>Agaricomycetidae</taxon>
        <taxon>Agaricales</taxon>
        <taxon>Marasmiineae</taxon>
        <taxon>Mycenaceae</taxon>
        <taxon>Mycena</taxon>
    </lineage>
</organism>
<name>A0AAD7NXB1_9AGAR</name>
<gene>
    <name evidence="1" type="ORF">B0H16DRAFT_723628</name>
</gene>
<protein>
    <submittedName>
        <fullName evidence="1">Uncharacterized protein</fullName>
    </submittedName>
</protein>
<evidence type="ECO:0000313" key="2">
    <source>
        <dbReference type="Proteomes" id="UP001215598"/>
    </source>
</evidence>
<dbReference type="Proteomes" id="UP001215598">
    <property type="component" value="Unassembled WGS sequence"/>
</dbReference>
<dbReference type="AlphaFoldDB" id="A0AAD7NXB1"/>
<dbReference type="Gene3D" id="1.25.40.10">
    <property type="entry name" value="Tetratricopeptide repeat domain"/>
    <property type="match status" value="1"/>
</dbReference>
<evidence type="ECO:0000313" key="1">
    <source>
        <dbReference type="EMBL" id="KAJ7779654.1"/>
    </source>
</evidence>